<evidence type="ECO:0000256" key="2">
    <source>
        <dbReference type="SAM" id="MobiDB-lite"/>
    </source>
</evidence>
<dbReference type="EMBL" id="BKCJ010000428">
    <property type="protein sequence ID" value="GEU33112.1"/>
    <property type="molecule type" value="Genomic_DNA"/>
</dbReference>
<feature type="region of interest" description="Disordered" evidence="2">
    <location>
        <begin position="186"/>
        <end position="207"/>
    </location>
</feature>
<keyword evidence="1" id="KW-0175">Coiled coil</keyword>
<evidence type="ECO:0000313" key="3">
    <source>
        <dbReference type="EMBL" id="GEU33112.1"/>
    </source>
</evidence>
<evidence type="ECO:0000256" key="1">
    <source>
        <dbReference type="SAM" id="Coils"/>
    </source>
</evidence>
<gene>
    <name evidence="3" type="ORF">Tci_005090</name>
</gene>
<name>A0A6L2J8V1_TANCI</name>
<comment type="caution">
    <text evidence="3">The sequence shown here is derived from an EMBL/GenBank/DDBJ whole genome shotgun (WGS) entry which is preliminary data.</text>
</comment>
<proteinExistence type="predicted"/>
<feature type="coiled-coil region" evidence="1">
    <location>
        <begin position="274"/>
        <end position="308"/>
    </location>
</feature>
<reference evidence="3" key="1">
    <citation type="journal article" date="2019" name="Sci. Rep.">
        <title>Draft genome of Tanacetum cinerariifolium, the natural source of mosquito coil.</title>
        <authorList>
            <person name="Yamashiro T."/>
            <person name="Shiraishi A."/>
            <person name="Satake H."/>
            <person name="Nakayama K."/>
        </authorList>
    </citation>
    <scope>NUCLEOTIDE SEQUENCE</scope>
</reference>
<accession>A0A6L2J8V1</accession>
<protein>
    <submittedName>
        <fullName evidence="3">Ribonuclease H-like domain-containing protein</fullName>
    </submittedName>
</protein>
<organism evidence="3">
    <name type="scientific">Tanacetum cinerariifolium</name>
    <name type="common">Dalmatian daisy</name>
    <name type="synonym">Chrysanthemum cinerariifolium</name>
    <dbReference type="NCBI Taxonomy" id="118510"/>
    <lineage>
        <taxon>Eukaryota</taxon>
        <taxon>Viridiplantae</taxon>
        <taxon>Streptophyta</taxon>
        <taxon>Embryophyta</taxon>
        <taxon>Tracheophyta</taxon>
        <taxon>Spermatophyta</taxon>
        <taxon>Magnoliopsida</taxon>
        <taxon>eudicotyledons</taxon>
        <taxon>Gunneridae</taxon>
        <taxon>Pentapetalae</taxon>
        <taxon>asterids</taxon>
        <taxon>campanulids</taxon>
        <taxon>Asterales</taxon>
        <taxon>Asteraceae</taxon>
        <taxon>Asteroideae</taxon>
        <taxon>Anthemideae</taxon>
        <taxon>Anthemidinae</taxon>
        <taxon>Tanacetum</taxon>
    </lineage>
</organism>
<feature type="region of interest" description="Disordered" evidence="2">
    <location>
        <begin position="320"/>
        <end position="347"/>
    </location>
</feature>
<sequence>MTAKLPILNPEEYDLWLMRIEHYFLMTDYSLWEVIKNGNKVLTKPIGLSEQTYEPTTAEEKQDRRNEMKARGNLLMVLPNKDQLKFHSYQDAKLLMEAIEKRYVGNKESKKGEVIQQENMNLKLLTSLPSEWKTRALIWRNKAKLETISMDDLYNNLKKYKPEISRSPNTNQNPQNMAFVSLNSTSNTNEADTTASGVSTSHTQVETPTENALIAQDGIGGCDWSYQTKEETPTNYAFMAFTSSGSSFSFESEWGSQTKTYGIDGLCIKLSDRVLDLEKTKTAQAKEIANLKKKVKKLERKRRSKTLGMNLFKIGTSRKRSLGKDDASKHRRNLKQRVMSSPNHPTFDIEDAFSSTNTPDYTLTSPNYFPASPGNTSSDSLNNSSGLVPIASPTLSLFHDDPYMKVMHAYDAIIPPQVPILPLTIMPPSLMFSPIFNPQEFFLPEELLPPKKQSRER</sequence>
<dbReference type="AlphaFoldDB" id="A0A6L2J8V1"/>